<comment type="caution">
    <text evidence="2">The sequence shown here is derived from an EMBL/GenBank/DDBJ whole genome shotgun (WGS) entry which is preliminary data.</text>
</comment>
<gene>
    <name evidence="2" type="ORF">FHS31_003006</name>
</gene>
<keyword evidence="3" id="KW-1185">Reference proteome</keyword>
<name>A0ABX0TXC5_9SPHN</name>
<dbReference type="Pfam" id="PF05751">
    <property type="entry name" value="FixH"/>
    <property type="match status" value="1"/>
</dbReference>
<keyword evidence="1" id="KW-0812">Transmembrane</keyword>
<feature type="transmembrane region" description="Helical" evidence="1">
    <location>
        <begin position="6"/>
        <end position="27"/>
    </location>
</feature>
<keyword evidence="1" id="KW-0472">Membrane</keyword>
<accession>A0ABX0TXC5</accession>
<organism evidence="2 3">
    <name type="scientific">Sphingomonas vulcanisoli</name>
    <dbReference type="NCBI Taxonomy" id="1658060"/>
    <lineage>
        <taxon>Bacteria</taxon>
        <taxon>Pseudomonadati</taxon>
        <taxon>Pseudomonadota</taxon>
        <taxon>Alphaproteobacteria</taxon>
        <taxon>Sphingomonadales</taxon>
        <taxon>Sphingomonadaceae</taxon>
        <taxon>Sphingomonas</taxon>
    </lineage>
</organism>
<sequence length="152" mass="16594">MTRPFTGWHMLATMVGFFGIVIAVNVLMAREAIHTFSGEVVENSYVASQRFNHWLADARSQQAAGWSATIGADPDRHLTVTVLQNGHAVPVSSVSVEADQPLDTILPTQPPMRALGAGRFQSAKPIGSGRWRVRVQAKAGVRMLRFEQDIAV</sequence>
<protein>
    <submittedName>
        <fullName evidence="2">Nitrogen fixation protein FixH</fullName>
    </submittedName>
</protein>
<reference evidence="2 3" key="1">
    <citation type="submission" date="2020-03" db="EMBL/GenBank/DDBJ databases">
        <title>Genomic Encyclopedia of Type Strains, Phase III (KMG-III): the genomes of soil and plant-associated and newly described type strains.</title>
        <authorList>
            <person name="Whitman W."/>
        </authorList>
    </citation>
    <scope>NUCLEOTIDE SEQUENCE [LARGE SCALE GENOMIC DNA]</scope>
    <source>
        <strain evidence="2 3">CECT 8804</strain>
    </source>
</reference>
<dbReference type="InterPro" id="IPR008620">
    <property type="entry name" value="FixH"/>
</dbReference>
<dbReference type="RefSeq" id="WP_167074939.1">
    <property type="nucleotide sequence ID" value="NZ_JAAOZC010000010.1"/>
</dbReference>
<dbReference type="EMBL" id="JAAOZC010000010">
    <property type="protein sequence ID" value="NIJ09374.1"/>
    <property type="molecule type" value="Genomic_DNA"/>
</dbReference>
<dbReference type="PIRSF" id="PIRSF011386">
    <property type="entry name" value="FixH"/>
    <property type="match status" value="1"/>
</dbReference>
<keyword evidence="1" id="KW-1133">Transmembrane helix</keyword>
<dbReference type="Proteomes" id="UP000727456">
    <property type="component" value="Unassembled WGS sequence"/>
</dbReference>
<proteinExistence type="predicted"/>
<evidence type="ECO:0000256" key="1">
    <source>
        <dbReference type="SAM" id="Phobius"/>
    </source>
</evidence>
<evidence type="ECO:0000313" key="2">
    <source>
        <dbReference type="EMBL" id="NIJ09374.1"/>
    </source>
</evidence>
<evidence type="ECO:0000313" key="3">
    <source>
        <dbReference type="Proteomes" id="UP000727456"/>
    </source>
</evidence>
<dbReference type="InterPro" id="IPR018037">
    <property type="entry name" value="FixH_proteobacterial"/>
</dbReference>